<evidence type="ECO:0000256" key="1">
    <source>
        <dbReference type="SAM" id="MobiDB-lite"/>
    </source>
</evidence>
<dbReference type="InterPro" id="IPR052766">
    <property type="entry name" value="S41A_metabolite_peptidase"/>
</dbReference>
<keyword evidence="3" id="KW-0732">Signal</keyword>
<dbReference type="Proteomes" id="UP000800036">
    <property type="component" value="Unassembled WGS sequence"/>
</dbReference>
<dbReference type="EMBL" id="ML976710">
    <property type="protein sequence ID" value="KAF1969364.1"/>
    <property type="molecule type" value="Genomic_DNA"/>
</dbReference>
<gene>
    <name evidence="6" type="ORF">BU23DRAFT_513183</name>
</gene>
<evidence type="ECO:0000259" key="4">
    <source>
        <dbReference type="Pfam" id="PF03572"/>
    </source>
</evidence>
<feature type="domain" description="CPAF-like PDZ" evidence="5">
    <location>
        <begin position="170"/>
        <end position="282"/>
    </location>
</feature>
<dbReference type="GO" id="GO:0008236">
    <property type="term" value="F:serine-type peptidase activity"/>
    <property type="evidence" value="ECO:0007669"/>
    <property type="project" value="InterPro"/>
</dbReference>
<dbReference type="PANTHER" id="PTHR37049">
    <property type="entry name" value="PEPTIDASE S41 FAMILY PROTEIN"/>
    <property type="match status" value="1"/>
</dbReference>
<evidence type="ECO:0000259" key="5">
    <source>
        <dbReference type="Pfam" id="PF23658"/>
    </source>
</evidence>
<feature type="compositionally biased region" description="Low complexity" evidence="1">
    <location>
        <begin position="744"/>
        <end position="765"/>
    </location>
</feature>
<keyword evidence="2" id="KW-0472">Membrane</keyword>
<feature type="transmembrane region" description="Helical" evidence="2">
    <location>
        <begin position="773"/>
        <end position="793"/>
    </location>
</feature>
<dbReference type="InterPro" id="IPR056186">
    <property type="entry name" value="PDZ_CPAF-rel"/>
</dbReference>
<dbReference type="Gene3D" id="3.90.226.10">
    <property type="entry name" value="2-enoyl-CoA Hydratase, Chain A, domain 1"/>
    <property type="match status" value="1"/>
</dbReference>
<accession>A0A6A5UX96</accession>
<proteinExistence type="predicted"/>
<sequence>MRSIAALSGLLSVATAQIEPSSFRTSATADGNQPTSTASVSGPIETGAACAQIAKLVYETVIIEAELAFACLNSVPIKTDAATDTLKSLKSMVEWQSTLSYLKNPPEGYADEAVDLQKGLDDIGTKVSNGDYDNEYDFEIDIAKLLAKAHDGHLTFSGMAHAGVFNWRRDREIALISGSEDGKSKPKIWGIGDFNQTFSGDVKRSAISKIDGKEAVQFVKDESMDTSYHDPDSRYNSMFYMQPAENYGFFANPPFYPGPSVNISYENGTSREFGNIAVIVEPNRWTKITSGEDFYNTFIVPKPHLTKHKKRSSPHNVPRNLEYPREAELDRRWTPWAYPTTVVEHKAADVKLAGYFVDTGVGKVGVLMVQTFNVEAGDGNNDEAREFQAVVQSYIDQAKAQKIEKHIIDIRTNGGGKILLGYDMFLQFFPKEKPQLQSRWRGHKGSELFGEKLSSIQIMNDTNGNLYTSPFNYHSYIDAQDEAFSDFKDMYPPEKFNDDSFTALLKYNLSDPIETSSDKYSIGITMTGYLGRDNFTESPFKTENILILSDGICASTCTLFTELMTQQAGVKSLAVGGLPNSGPMQVVGGTKGSMLLSSDYLIPLSTNVIDTFAKDAKEKSEWRDILPQPFPIAVSSAGVNFQDNIRKGLEKDGMPTQFLYDTASCRIYYEPKMYLNVSSLWSKAAEVAWGKDGGMDEDACVAGSVTSKEEQSGKGPTSPSSSGNGDSGTNAGSGSDTGDGSGSRSGSNNGGAQSPAGAEGAAPGAIRPAQGGWRAILACTAVILASIAFGAGLV</sequence>
<evidence type="ECO:0000256" key="3">
    <source>
        <dbReference type="SAM" id="SignalP"/>
    </source>
</evidence>
<dbReference type="OrthoDB" id="27214at2759"/>
<evidence type="ECO:0000313" key="7">
    <source>
        <dbReference type="Proteomes" id="UP000800036"/>
    </source>
</evidence>
<keyword evidence="2" id="KW-1133">Transmembrane helix</keyword>
<name>A0A6A5UX96_9PLEO</name>
<reference evidence="6" key="1">
    <citation type="journal article" date="2020" name="Stud. Mycol.">
        <title>101 Dothideomycetes genomes: a test case for predicting lifestyles and emergence of pathogens.</title>
        <authorList>
            <person name="Haridas S."/>
            <person name="Albert R."/>
            <person name="Binder M."/>
            <person name="Bloem J."/>
            <person name="Labutti K."/>
            <person name="Salamov A."/>
            <person name="Andreopoulos B."/>
            <person name="Baker S."/>
            <person name="Barry K."/>
            <person name="Bills G."/>
            <person name="Bluhm B."/>
            <person name="Cannon C."/>
            <person name="Castanera R."/>
            <person name="Culley D."/>
            <person name="Daum C."/>
            <person name="Ezra D."/>
            <person name="Gonzalez J."/>
            <person name="Henrissat B."/>
            <person name="Kuo A."/>
            <person name="Liang C."/>
            <person name="Lipzen A."/>
            <person name="Lutzoni F."/>
            <person name="Magnuson J."/>
            <person name="Mondo S."/>
            <person name="Nolan M."/>
            <person name="Ohm R."/>
            <person name="Pangilinan J."/>
            <person name="Park H.-J."/>
            <person name="Ramirez L."/>
            <person name="Alfaro M."/>
            <person name="Sun H."/>
            <person name="Tritt A."/>
            <person name="Yoshinaga Y."/>
            <person name="Zwiers L.-H."/>
            <person name="Turgeon B."/>
            <person name="Goodwin S."/>
            <person name="Spatafora J."/>
            <person name="Crous P."/>
            <person name="Grigoriev I."/>
        </authorList>
    </citation>
    <scope>NUCLEOTIDE SEQUENCE</scope>
    <source>
        <strain evidence="6">CBS 107.79</strain>
    </source>
</reference>
<dbReference type="PANTHER" id="PTHR37049:SF4">
    <property type="entry name" value="RHODANESE DOMAIN-CONTAINING PROTEIN"/>
    <property type="match status" value="1"/>
</dbReference>
<evidence type="ECO:0000313" key="6">
    <source>
        <dbReference type="EMBL" id="KAF1969364.1"/>
    </source>
</evidence>
<feature type="signal peptide" evidence="3">
    <location>
        <begin position="1"/>
        <end position="16"/>
    </location>
</feature>
<keyword evidence="2" id="KW-0812">Transmembrane</keyword>
<dbReference type="GO" id="GO:0006508">
    <property type="term" value="P:proteolysis"/>
    <property type="evidence" value="ECO:0007669"/>
    <property type="project" value="InterPro"/>
</dbReference>
<dbReference type="SUPFAM" id="SSF52096">
    <property type="entry name" value="ClpP/crotonase"/>
    <property type="match status" value="1"/>
</dbReference>
<dbReference type="InterPro" id="IPR005151">
    <property type="entry name" value="Tail-specific_protease"/>
</dbReference>
<evidence type="ECO:0000256" key="2">
    <source>
        <dbReference type="SAM" id="Phobius"/>
    </source>
</evidence>
<dbReference type="AlphaFoldDB" id="A0A6A5UX96"/>
<protein>
    <submittedName>
        <fullName evidence="6">Peptidase S41 family protein</fullName>
    </submittedName>
</protein>
<dbReference type="InterPro" id="IPR029045">
    <property type="entry name" value="ClpP/crotonase-like_dom_sf"/>
</dbReference>
<dbReference type="Pfam" id="PF23658">
    <property type="entry name" value="PDZ_CPAF_rel"/>
    <property type="match status" value="1"/>
</dbReference>
<keyword evidence="7" id="KW-1185">Reference proteome</keyword>
<feature type="chain" id="PRO_5025334614" evidence="3">
    <location>
        <begin position="17"/>
        <end position="794"/>
    </location>
</feature>
<feature type="compositionally biased region" description="Low complexity" evidence="1">
    <location>
        <begin position="713"/>
        <end position="734"/>
    </location>
</feature>
<dbReference type="Pfam" id="PF03572">
    <property type="entry name" value="Peptidase_S41"/>
    <property type="match status" value="1"/>
</dbReference>
<feature type="domain" description="Tail specific protease" evidence="4">
    <location>
        <begin position="363"/>
        <end position="444"/>
    </location>
</feature>
<organism evidence="6 7">
    <name type="scientific">Bimuria novae-zelandiae CBS 107.79</name>
    <dbReference type="NCBI Taxonomy" id="1447943"/>
    <lineage>
        <taxon>Eukaryota</taxon>
        <taxon>Fungi</taxon>
        <taxon>Dikarya</taxon>
        <taxon>Ascomycota</taxon>
        <taxon>Pezizomycotina</taxon>
        <taxon>Dothideomycetes</taxon>
        <taxon>Pleosporomycetidae</taxon>
        <taxon>Pleosporales</taxon>
        <taxon>Massarineae</taxon>
        <taxon>Didymosphaeriaceae</taxon>
        <taxon>Bimuria</taxon>
    </lineage>
</organism>
<feature type="region of interest" description="Disordered" evidence="1">
    <location>
        <begin position="703"/>
        <end position="765"/>
    </location>
</feature>